<dbReference type="InterPro" id="IPR036388">
    <property type="entry name" value="WH-like_DNA-bd_sf"/>
</dbReference>
<evidence type="ECO:0000313" key="1">
    <source>
        <dbReference type="EMBL" id="BBO24751.1"/>
    </source>
</evidence>
<dbReference type="InterPro" id="IPR013324">
    <property type="entry name" value="RNA_pol_sigma_r3/r4-like"/>
</dbReference>
<evidence type="ECO:0000313" key="2">
    <source>
        <dbReference type="Proteomes" id="UP000662873"/>
    </source>
</evidence>
<dbReference type="Gene3D" id="1.10.10.10">
    <property type="entry name" value="Winged helix-like DNA-binding domain superfamily/Winged helix DNA-binding domain"/>
    <property type="match status" value="1"/>
</dbReference>
<organism evidence="1 2">
    <name type="scientific">Candidatus Nitrosymbiomonas proteolyticus</name>
    <dbReference type="NCBI Taxonomy" id="2608984"/>
    <lineage>
        <taxon>Bacteria</taxon>
        <taxon>Bacillati</taxon>
        <taxon>Armatimonadota</taxon>
        <taxon>Armatimonadota incertae sedis</taxon>
        <taxon>Candidatus Nitrosymbiomonas</taxon>
    </lineage>
</organism>
<dbReference type="EMBL" id="AP021858">
    <property type="protein sequence ID" value="BBO24751.1"/>
    <property type="molecule type" value="Genomic_DNA"/>
</dbReference>
<reference evidence="1" key="1">
    <citation type="journal article" name="DNA Res.">
        <title>The physiological potential of anammox bacteria as revealed by their core genome structure.</title>
        <authorList>
            <person name="Okubo T."/>
            <person name="Toyoda A."/>
            <person name="Fukuhara K."/>
            <person name="Uchiyama I."/>
            <person name="Harigaya Y."/>
            <person name="Kuroiwa M."/>
            <person name="Suzuki T."/>
            <person name="Murakami Y."/>
            <person name="Suwa Y."/>
            <person name="Takami H."/>
        </authorList>
    </citation>
    <scope>NUCLEOTIDE SEQUENCE</scope>
    <source>
        <strain evidence="1">317325-2</strain>
    </source>
</reference>
<dbReference type="AlphaFoldDB" id="A0A809SB57"/>
<accession>A0A809SB57</accession>
<proteinExistence type="predicted"/>
<name>A0A809SB57_9BACT</name>
<dbReference type="KEGG" id="npy:NPRO_23460"/>
<dbReference type="SUPFAM" id="SSF88659">
    <property type="entry name" value="Sigma3 and sigma4 domains of RNA polymerase sigma factors"/>
    <property type="match status" value="1"/>
</dbReference>
<sequence>MTEQDLSFVADALLSLCDRNDDAPFYTEDIMRSKLKRAEIKDPKAGHCVLPRAESELFRRELNELFEAAGLTERQYEVLLLRLDGWTFEEIGAKGGHSKQGAQNIFLQALKKLVRTFRVYRFRGLSDVYEQETHRGARFRPFGTMGAQPRT</sequence>
<protein>
    <submittedName>
        <fullName evidence="1">Uncharacterized protein</fullName>
    </submittedName>
</protein>
<gene>
    <name evidence="1" type="ORF">NPRO_23460</name>
</gene>
<dbReference type="Proteomes" id="UP000662873">
    <property type="component" value="Chromosome"/>
</dbReference>